<accession>A0AB73GUB3</accession>
<dbReference type="PROSITE" id="PS51257">
    <property type="entry name" value="PROKAR_LIPOPROTEIN"/>
    <property type="match status" value="1"/>
</dbReference>
<dbReference type="Proteomes" id="UP000528595">
    <property type="component" value="Unassembled WGS sequence"/>
</dbReference>
<keyword evidence="1" id="KW-0732">Signal</keyword>
<dbReference type="AlphaFoldDB" id="A0AB73GUB3"/>
<dbReference type="EMBL" id="JACIIQ010000003">
    <property type="protein sequence ID" value="MBB5669462.1"/>
    <property type="molecule type" value="Genomic_DNA"/>
</dbReference>
<comment type="caution">
    <text evidence="2">The sequence shown here is derived from an EMBL/GenBank/DDBJ whole genome shotgun (WGS) entry which is preliminary data.</text>
</comment>
<gene>
    <name evidence="2" type="ORF">FHR65_000996</name>
</gene>
<reference evidence="2" key="1">
    <citation type="submission" date="2020-08" db="EMBL/GenBank/DDBJ databases">
        <title>Studying the diversity of plant-associated saprophytic bacteria and their role in host health and plant-pathogen interactions.</title>
        <authorList>
            <person name="Potnis N."/>
        </authorList>
    </citation>
    <scope>NUCLEOTIDE SEQUENCE</scope>
    <source>
        <strain evidence="2">F21</strain>
    </source>
</reference>
<feature type="chain" id="PRO_5044491279" description="Glycosyltransferase" evidence="1">
    <location>
        <begin position="33"/>
        <end position="199"/>
    </location>
</feature>
<evidence type="ECO:0008006" key="3">
    <source>
        <dbReference type="Google" id="ProtNLM"/>
    </source>
</evidence>
<evidence type="ECO:0000256" key="1">
    <source>
        <dbReference type="SAM" id="SignalP"/>
    </source>
</evidence>
<organism evidence="2">
    <name type="scientific">Xanthomonas arboricola</name>
    <dbReference type="NCBI Taxonomy" id="56448"/>
    <lineage>
        <taxon>Bacteria</taxon>
        <taxon>Pseudomonadati</taxon>
        <taxon>Pseudomonadota</taxon>
        <taxon>Gammaproteobacteria</taxon>
        <taxon>Lysobacterales</taxon>
        <taxon>Lysobacteraceae</taxon>
        <taxon>Xanthomonas</taxon>
    </lineage>
</organism>
<protein>
    <recommendedName>
        <fullName evidence="3">Glycosyltransferase</fullName>
    </recommendedName>
</protein>
<dbReference type="RefSeq" id="WP_237474934.1">
    <property type="nucleotide sequence ID" value="NZ_JACHNQ010000002.1"/>
</dbReference>
<proteinExistence type="predicted"/>
<name>A0AB73GUB3_9XANT</name>
<sequence>MNVISKLRAQSGIVVALMAVIALVGCSRSPDAEQPVQGAVQQQKTVAEAPEMSGALTQDQAGARYAIASDPVIVQNGALLRTVVSVTNLGKVMISSTGKLPVNLAISLADRDGAVLQQDFVRASLPTGGIAAGSTAEVTVEVPTQAVLGKVMRFGLVQESVAWYSDFKIEPIDYGPITACQDQGTQAVCGVGGKPLATR</sequence>
<feature type="signal peptide" evidence="1">
    <location>
        <begin position="1"/>
        <end position="32"/>
    </location>
</feature>
<evidence type="ECO:0000313" key="2">
    <source>
        <dbReference type="EMBL" id="MBB5669462.1"/>
    </source>
</evidence>